<comment type="function">
    <text evidence="9">Fluoride-specific ion channel. Important for reducing fluoride concentration in the cell, thus reducing its toxicity.</text>
</comment>
<feature type="transmembrane region" description="Helical" evidence="10">
    <location>
        <begin position="6"/>
        <end position="25"/>
    </location>
</feature>
<reference evidence="11 13" key="1">
    <citation type="submission" date="2020-03" db="EMBL/GenBank/DDBJ databases">
        <title>Draft genome sequences of bacterial isolates from the female urobiome.</title>
        <authorList>
            <person name="Miller-Ensminger T."/>
            <person name="Wolfe A.J."/>
            <person name="Putonti C."/>
        </authorList>
    </citation>
    <scope>NUCLEOTIDE SEQUENCE [LARGE SCALE GENOMIC DNA]</scope>
    <source>
        <strain evidence="11 13">UMB8490</strain>
    </source>
</reference>
<comment type="catalytic activity">
    <reaction evidence="8">
        <text>fluoride(in) = fluoride(out)</text>
        <dbReference type="Rhea" id="RHEA:76159"/>
        <dbReference type="ChEBI" id="CHEBI:17051"/>
    </reaction>
    <physiologicalReaction direction="left-to-right" evidence="8">
        <dbReference type="Rhea" id="RHEA:76160"/>
    </physiologicalReaction>
</comment>
<evidence type="ECO:0000256" key="1">
    <source>
        <dbReference type="ARBA" id="ARBA00004651"/>
    </source>
</evidence>
<dbReference type="EMBL" id="JAAUVV010000002">
    <property type="protein sequence ID" value="NJJ03220.1"/>
    <property type="molecule type" value="Genomic_DNA"/>
</dbReference>
<dbReference type="EMBL" id="CP077302">
    <property type="protein sequence ID" value="QXB19621.1"/>
    <property type="molecule type" value="Genomic_DNA"/>
</dbReference>
<dbReference type="AlphaFoldDB" id="A0AAP6XHV6"/>
<organism evidence="11 13">
    <name type="scientific">Corynebacterium coyleae</name>
    <dbReference type="NCBI Taxonomy" id="53374"/>
    <lineage>
        <taxon>Bacteria</taxon>
        <taxon>Bacillati</taxon>
        <taxon>Actinomycetota</taxon>
        <taxon>Actinomycetes</taxon>
        <taxon>Mycobacteriales</taxon>
        <taxon>Corynebacteriaceae</taxon>
        <taxon>Corynebacterium</taxon>
    </lineage>
</organism>
<evidence type="ECO:0000256" key="7">
    <source>
        <dbReference type="ARBA" id="ARBA00035120"/>
    </source>
</evidence>
<evidence type="ECO:0000256" key="9">
    <source>
        <dbReference type="ARBA" id="ARBA00049940"/>
    </source>
</evidence>
<evidence type="ECO:0000256" key="2">
    <source>
        <dbReference type="ARBA" id="ARBA00022475"/>
    </source>
</evidence>
<keyword evidence="6" id="KW-0407">Ion channel</keyword>
<feature type="transmembrane region" description="Helical" evidence="10">
    <location>
        <begin position="32"/>
        <end position="50"/>
    </location>
</feature>
<evidence type="ECO:0000313" key="14">
    <source>
        <dbReference type="Proteomes" id="UP000683520"/>
    </source>
</evidence>
<comment type="similarity">
    <text evidence="7 10">Belongs to the fluoride channel Fluc/FEX (TC 1.A.43) family.</text>
</comment>
<evidence type="ECO:0000256" key="3">
    <source>
        <dbReference type="ARBA" id="ARBA00022692"/>
    </source>
</evidence>
<keyword evidence="3 10" id="KW-0812">Transmembrane</keyword>
<evidence type="ECO:0000313" key="12">
    <source>
        <dbReference type="EMBL" id="QXB19621.1"/>
    </source>
</evidence>
<dbReference type="Proteomes" id="UP000683520">
    <property type="component" value="Chromosome"/>
</dbReference>
<feature type="transmembrane region" description="Helical" evidence="10">
    <location>
        <begin position="56"/>
        <end position="74"/>
    </location>
</feature>
<dbReference type="InterPro" id="IPR003691">
    <property type="entry name" value="FluC"/>
</dbReference>
<evidence type="ECO:0000256" key="4">
    <source>
        <dbReference type="ARBA" id="ARBA00022989"/>
    </source>
</evidence>
<keyword evidence="6" id="KW-0813">Transport</keyword>
<keyword evidence="5 10" id="KW-0472">Membrane</keyword>
<keyword evidence="2 10" id="KW-1003">Cell membrane</keyword>
<protein>
    <recommendedName>
        <fullName evidence="10">Fluoride-specific ion channel</fullName>
    </recommendedName>
</protein>
<dbReference type="GO" id="GO:0005886">
    <property type="term" value="C:plasma membrane"/>
    <property type="evidence" value="ECO:0007669"/>
    <property type="project" value="UniProtKB-SubCell"/>
</dbReference>
<keyword evidence="14" id="KW-1185">Reference proteome</keyword>
<keyword evidence="4 10" id="KW-1133">Transmembrane helix</keyword>
<name>A0AAP6XHV6_9CORY</name>
<evidence type="ECO:0000313" key="13">
    <source>
        <dbReference type="Proteomes" id="UP000591626"/>
    </source>
</evidence>
<evidence type="ECO:0000256" key="6">
    <source>
        <dbReference type="ARBA" id="ARBA00023303"/>
    </source>
</evidence>
<dbReference type="Pfam" id="PF02537">
    <property type="entry name" value="CRCB"/>
    <property type="match status" value="1"/>
</dbReference>
<evidence type="ECO:0000256" key="10">
    <source>
        <dbReference type="RuleBase" id="RU004340"/>
    </source>
</evidence>
<evidence type="ECO:0000313" key="11">
    <source>
        <dbReference type="EMBL" id="NJJ03220.1"/>
    </source>
</evidence>
<keyword evidence="6" id="KW-0406">Ion transport</keyword>
<reference evidence="12 14" key="2">
    <citation type="submission" date="2021-06" db="EMBL/GenBank/DDBJ databases">
        <title>FDA dAtabase for Regulatory Grade micrObial Sequences (FDA-ARGOS): Supporting development and validation of Infectious Disease Dx tests.</title>
        <authorList>
            <person name="Sproer C."/>
            <person name="Gronow S."/>
            <person name="Severitt S."/>
            <person name="Schroder I."/>
            <person name="Tallon L."/>
            <person name="Sadzewicz L."/>
            <person name="Zhao X."/>
            <person name="Boylan J."/>
            <person name="Ott S."/>
            <person name="Bowen H."/>
            <person name="Vavikolanu K."/>
            <person name="Mehta A."/>
            <person name="Aluvathingal J."/>
            <person name="Nadendla S."/>
            <person name="Lowell S."/>
            <person name="Myers T."/>
            <person name="Yan Y."/>
        </authorList>
    </citation>
    <scope>NUCLEOTIDE SEQUENCE [LARGE SCALE GENOMIC DNA]</scope>
    <source>
        <strain evidence="12 14">FDAARGOS 1425</strain>
    </source>
</reference>
<feature type="transmembrane region" description="Helical" evidence="10">
    <location>
        <begin position="81"/>
        <end position="101"/>
    </location>
</feature>
<comment type="subcellular location">
    <subcellularLocation>
        <location evidence="1">Cell membrane</location>
        <topology evidence="1">Multi-pass membrane protein</topology>
    </subcellularLocation>
</comment>
<evidence type="ECO:0000256" key="5">
    <source>
        <dbReference type="ARBA" id="ARBA00023136"/>
    </source>
</evidence>
<accession>A0AAP6XHV6</accession>
<proteinExistence type="inferred from homology"/>
<evidence type="ECO:0000256" key="8">
    <source>
        <dbReference type="ARBA" id="ARBA00035585"/>
    </source>
</evidence>
<gene>
    <name evidence="11" type="ORF">HC138_02365</name>
    <name evidence="12" type="ORF">I6L55_02445</name>
</gene>
<dbReference type="Proteomes" id="UP000591626">
    <property type="component" value="Unassembled WGS sequence"/>
</dbReference>
<dbReference type="GO" id="GO:0034220">
    <property type="term" value="P:monoatomic ion transmembrane transport"/>
    <property type="evidence" value="ECO:0007669"/>
    <property type="project" value="UniProtKB-KW"/>
</dbReference>
<sequence>MKTGLIVALGAGCGALARFILLIWVNPATPEALALAVTFAVNLTACYAMGYFAPGPFWGVGFLGGFSTLSAVALASSHSSVLWAAFIITLGLVSATLAWMAGDASRVKHHV</sequence>